<protein>
    <recommendedName>
        <fullName evidence="5">AIG1-type G domain-containing protein</fullName>
    </recommendedName>
</protein>
<comment type="similarity">
    <text evidence="1">Belongs to the TRAFAC class TrmE-Era-EngA-EngB-Septin-like GTPase superfamily. AIG1/Toc34/Toc159-like paraseptin GTPase family. IAN subfamily.</text>
</comment>
<sequence length="310" mass="34393">MFPPGGMTCPTQSENIVLIGNTGNGKSSVGNMILRKTVFITKASANSVTTQCQRNENMVSKKQITVIDTPDFFDIEDGKEEEMKSEILKALIECAEGIHTFIIVLKVGRFTKNEKRLLNTLTEDALKHTLILFTFGEQLEGQTIEEFLKTNSQLKELADKCGGRCHVIDKYWNRKKKEKPLIKWWKNTTDYVMKKQSTHTFYRAFLRRAARITTLVLVDAFLGAQSIAKTALGPDPVHCVGRVTGGSFKGAVSGVVSGWNAKDADSEPDTTSKAATTSFEKAITLMNDAQTKLESAQNMLEAATNMLKKK</sequence>
<dbReference type="PANTHER" id="PTHR10903:SF62">
    <property type="entry name" value="GTPASE IMAP FAMILY MEMBER 4-LIKE-RELATED"/>
    <property type="match status" value="1"/>
</dbReference>
<dbReference type="PROSITE" id="PS51720">
    <property type="entry name" value="G_AIG1"/>
    <property type="match status" value="1"/>
</dbReference>
<dbReference type="InterPro" id="IPR045058">
    <property type="entry name" value="GIMA/IAN/Toc"/>
</dbReference>
<dbReference type="InterPro" id="IPR027417">
    <property type="entry name" value="P-loop_NTPase"/>
</dbReference>
<dbReference type="Gene3D" id="3.40.50.300">
    <property type="entry name" value="P-loop containing nucleotide triphosphate hydrolases"/>
    <property type="match status" value="1"/>
</dbReference>
<name>A0A8C1XXQ6_CYPCA</name>
<dbReference type="SUPFAM" id="SSF52540">
    <property type="entry name" value="P-loop containing nucleoside triphosphate hydrolases"/>
    <property type="match status" value="1"/>
</dbReference>
<keyword evidence="2" id="KW-0547">Nucleotide-binding</keyword>
<keyword evidence="3" id="KW-0342">GTP-binding</keyword>
<organism evidence="6 7">
    <name type="scientific">Cyprinus carpio</name>
    <name type="common">Common carp</name>
    <dbReference type="NCBI Taxonomy" id="7962"/>
    <lineage>
        <taxon>Eukaryota</taxon>
        <taxon>Metazoa</taxon>
        <taxon>Chordata</taxon>
        <taxon>Craniata</taxon>
        <taxon>Vertebrata</taxon>
        <taxon>Euteleostomi</taxon>
        <taxon>Actinopterygii</taxon>
        <taxon>Neopterygii</taxon>
        <taxon>Teleostei</taxon>
        <taxon>Ostariophysi</taxon>
        <taxon>Cypriniformes</taxon>
        <taxon>Cyprinidae</taxon>
        <taxon>Cyprininae</taxon>
        <taxon>Cyprinus</taxon>
    </lineage>
</organism>
<dbReference type="PANTHER" id="PTHR10903">
    <property type="entry name" value="GTPASE, IMAP FAMILY MEMBER-RELATED"/>
    <property type="match status" value="1"/>
</dbReference>
<dbReference type="Pfam" id="PF04548">
    <property type="entry name" value="AIG1"/>
    <property type="match status" value="1"/>
</dbReference>
<dbReference type="Ensembl" id="ENSCCRT00015089530.1">
    <property type="protein sequence ID" value="ENSCCRP00015086726.1"/>
    <property type="gene ID" value="ENSCCRG00015034997.1"/>
</dbReference>
<reference evidence="6" key="1">
    <citation type="submission" date="2025-08" db="UniProtKB">
        <authorList>
            <consortium name="Ensembl"/>
        </authorList>
    </citation>
    <scope>IDENTIFICATION</scope>
</reference>
<dbReference type="Proteomes" id="UP000694700">
    <property type="component" value="Unplaced"/>
</dbReference>
<feature type="coiled-coil region" evidence="4">
    <location>
        <begin position="279"/>
        <end position="306"/>
    </location>
</feature>
<dbReference type="GO" id="GO:0005525">
    <property type="term" value="F:GTP binding"/>
    <property type="evidence" value="ECO:0007669"/>
    <property type="project" value="UniProtKB-KW"/>
</dbReference>
<evidence type="ECO:0000256" key="3">
    <source>
        <dbReference type="ARBA" id="ARBA00023134"/>
    </source>
</evidence>
<keyword evidence="4" id="KW-0175">Coiled coil</keyword>
<accession>A0A8C1XXQ6</accession>
<dbReference type="FunFam" id="3.40.50.300:FF:000366">
    <property type="entry name" value="GTPase, IMAP family member 2"/>
    <property type="match status" value="1"/>
</dbReference>
<evidence type="ECO:0000256" key="4">
    <source>
        <dbReference type="SAM" id="Coils"/>
    </source>
</evidence>
<evidence type="ECO:0000256" key="1">
    <source>
        <dbReference type="ARBA" id="ARBA00008535"/>
    </source>
</evidence>
<evidence type="ECO:0000313" key="7">
    <source>
        <dbReference type="Proteomes" id="UP000694700"/>
    </source>
</evidence>
<evidence type="ECO:0000259" key="5">
    <source>
        <dbReference type="PROSITE" id="PS51720"/>
    </source>
</evidence>
<dbReference type="AlphaFoldDB" id="A0A8C1XXQ6"/>
<proteinExistence type="inferred from homology"/>
<evidence type="ECO:0000256" key="2">
    <source>
        <dbReference type="ARBA" id="ARBA00022741"/>
    </source>
</evidence>
<evidence type="ECO:0000313" key="6">
    <source>
        <dbReference type="Ensembl" id="ENSCCRP00015086726.1"/>
    </source>
</evidence>
<dbReference type="InterPro" id="IPR006703">
    <property type="entry name" value="G_AIG1"/>
</dbReference>
<feature type="domain" description="AIG1-type G" evidence="5">
    <location>
        <begin position="11"/>
        <end position="211"/>
    </location>
</feature>